<protein>
    <recommendedName>
        <fullName evidence="1">Reverse transcriptase zinc-binding domain-containing protein</fullName>
    </recommendedName>
</protein>
<proteinExistence type="predicted"/>
<feature type="domain" description="Reverse transcriptase zinc-binding" evidence="1">
    <location>
        <begin position="24"/>
        <end position="79"/>
    </location>
</feature>
<dbReference type="Proteomes" id="UP000324897">
    <property type="component" value="Chromosome 1"/>
</dbReference>
<comment type="caution">
    <text evidence="2">The sequence shown here is derived from an EMBL/GenBank/DDBJ whole genome shotgun (WGS) entry which is preliminary data.</text>
</comment>
<dbReference type="Pfam" id="PF13966">
    <property type="entry name" value="zf-RVT"/>
    <property type="match status" value="1"/>
</dbReference>
<accession>A0A5J9UVT4</accession>
<name>A0A5J9UVT4_9POAL</name>
<gene>
    <name evidence="2" type="ORF">EJB05_19495</name>
</gene>
<dbReference type="InterPro" id="IPR026960">
    <property type="entry name" value="RVT-Znf"/>
</dbReference>
<dbReference type="AlphaFoldDB" id="A0A5J9UVT4"/>
<dbReference type="EMBL" id="RWGY01000011">
    <property type="protein sequence ID" value="TVU27989.1"/>
    <property type="molecule type" value="Genomic_DNA"/>
</dbReference>
<sequence length="172" mass="20103">MAMENVETDQSDNITWRWTTSGAYTSESAYKAQLFGTYSPIPTCGIWKAFTEPKVVNFAWTAMHEKILTADILEKKGWGQRYHMPVRGDTSVAEWLHDAVKRMNRDTRRIFTGAILYTWWNLWKERNRRVFEGKSHTVTHVAQLAKEEIELYLLACEKQVVRETIPFEEIGI</sequence>
<reference evidence="2 3" key="1">
    <citation type="journal article" date="2019" name="Sci. Rep.">
        <title>A high-quality genome of Eragrostis curvula grass provides insights into Poaceae evolution and supports new strategies to enhance forage quality.</title>
        <authorList>
            <person name="Carballo J."/>
            <person name="Santos B.A.C.M."/>
            <person name="Zappacosta D."/>
            <person name="Garbus I."/>
            <person name="Selva J.P."/>
            <person name="Gallo C.A."/>
            <person name="Diaz A."/>
            <person name="Albertini E."/>
            <person name="Caccamo M."/>
            <person name="Echenique V."/>
        </authorList>
    </citation>
    <scope>NUCLEOTIDE SEQUENCE [LARGE SCALE GENOMIC DNA]</scope>
    <source>
        <strain evidence="3">cv. Victoria</strain>
        <tissue evidence="2">Leaf</tissue>
    </source>
</reference>
<evidence type="ECO:0000313" key="3">
    <source>
        <dbReference type="Proteomes" id="UP000324897"/>
    </source>
</evidence>
<dbReference type="OrthoDB" id="696485at2759"/>
<evidence type="ECO:0000259" key="1">
    <source>
        <dbReference type="Pfam" id="PF13966"/>
    </source>
</evidence>
<dbReference type="Gramene" id="TVU27989">
    <property type="protein sequence ID" value="TVU27989"/>
    <property type="gene ID" value="EJB05_19495"/>
</dbReference>
<feature type="non-terminal residue" evidence="2">
    <location>
        <position position="1"/>
    </location>
</feature>
<organism evidence="2 3">
    <name type="scientific">Eragrostis curvula</name>
    <name type="common">weeping love grass</name>
    <dbReference type="NCBI Taxonomy" id="38414"/>
    <lineage>
        <taxon>Eukaryota</taxon>
        <taxon>Viridiplantae</taxon>
        <taxon>Streptophyta</taxon>
        <taxon>Embryophyta</taxon>
        <taxon>Tracheophyta</taxon>
        <taxon>Spermatophyta</taxon>
        <taxon>Magnoliopsida</taxon>
        <taxon>Liliopsida</taxon>
        <taxon>Poales</taxon>
        <taxon>Poaceae</taxon>
        <taxon>PACMAD clade</taxon>
        <taxon>Chloridoideae</taxon>
        <taxon>Eragrostideae</taxon>
        <taxon>Eragrostidinae</taxon>
        <taxon>Eragrostis</taxon>
    </lineage>
</organism>
<evidence type="ECO:0000313" key="2">
    <source>
        <dbReference type="EMBL" id="TVU27989.1"/>
    </source>
</evidence>
<keyword evidence="3" id="KW-1185">Reference proteome</keyword>